<dbReference type="GO" id="GO:0005886">
    <property type="term" value="C:plasma membrane"/>
    <property type="evidence" value="ECO:0007669"/>
    <property type="project" value="UniProtKB-SubCell"/>
</dbReference>
<dbReference type="PANTHER" id="PTHR42718">
    <property type="entry name" value="MAJOR FACILITATOR SUPERFAMILY MULTIDRUG TRANSPORTER MFSC"/>
    <property type="match status" value="1"/>
</dbReference>
<feature type="transmembrane region" description="Helical" evidence="8">
    <location>
        <begin position="28"/>
        <end position="45"/>
    </location>
</feature>
<feature type="transmembrane region" description="Helical" evidence="8">
    <location>
        <begin position="54"/>
        <end position="73"/>
    </location>
</feature>
<feature type="transmembrane region" description="Helical" evidence="8">
    <location>
        <begin position="280"/>
        <end position="302"/>
    </location>
</feature>
<reference evidence="10 11" key="1">
    <citation type="submission" date="2020-06" db="EMBL/GenBank/DDBJ databases">
        <title>Schlegella sp. ID0723 isolated from air conditioner.</title>
        <authorList>
            <person name="Kim D.Y."/>
            <person name="Kim D.-U."/>
        </authorList>
    </citation>
    <scope>NUCLEOTIDE SEQUENCE [LARGE SCALE GENOMIC DNA]</scope>
    <source>
        <strain evidence="10 11">ID0723</strain>
    </source>
</reference>
<evidence type="ECO:0000256" key="2">
    <source>
        <dbReference type="ARBA" id="ARBA00006236"/>
    </source>
</evidence>
<feature type="domain" description="Major facilitator superfamily (MFS) profile" evidence="9">
    <location>
        <begin position="1"/>
        <end position="376"/>
    </location>
</feature>
<evidence type="ECO:0000256" key="6">
    <source>
        <dbReference type="ARBA" id="ARBA00022989"/>
    </source>
</evidence>
<dbReference type="NCBIfam" id="TIGR00710">
    <property type="entry name" value="efflux_Bcr_CflA"/>
    <property type="match status" value="1"/>
</dbReference>
<keyword evidence="7 8" id="KW-0472">Membrane</keyword>
<comment type="similarity">
    <text evidence="2 8">Belongs to the major facilitator superfamily. Bcr/CmlA family.</text>
</comment>
<evidence type="ECO:0000256" key="4">
    <source>
        <dbReference type="ARBA" id="ARBA00022475"/>
    </source>
</evidence>
<keyword evidence="8" id="KW-0997">Cell inner membrane</keyword>
<keyword evidence="6 8" id="KW-1133">Transmembrane helix</keyword>
<feature type="transmembrane region" description="Helical" evidence="8">
    <location>
        <begin position="79"/>
        <end position="100"/>
    </location>
</feature>
<dbReference type="InterPro" id="IPR036259">
    <property type="entry name" value="MFS_trans_sf"/>
</dbReference>
<dbReference type="Proteomes" id="UP000529637">
    <property type="component" value="Unassembled WGS sequence"/>
</dbReference>
<keyword evidence="4" id="KW-1003">Cell membrane</keyword>
<name>A0A7Y6NNX1_9BURK</name>
<dbReference type="SUPFAM" id="SSF103473">
    <property type="entry name" value="MFS general substrate transporter"/>
    <property type="match status" value="1"/>
</dbReference>
<dbReference type="InterPro" id="IPR020846">
    <property type="entry name" value="MFS_dom"/>
</dbReference>
<evidence type="ECO:0000259" key="9">
    <source>
        <dbReference type="PROSITE" id="PS50850"/>
    </source>
</evidence>
<evidence type="ECO:0000313" key="10">
    <source>
        <dbReference type="EMBL" id="NUZ06594.1"/>
    </source>
</evidence>
<feature type="transmembrane region" description="Helical" evidence="8">
    <location>
        <begin position="343"/>
        <end position="365"/>
    </location>
</feature>
<evidence type="ECO:0000256" key="7">
    <source>
        <dbReference type="ARBA" id="ARBA00023136"/>
    </source>
</evidence>
<feature type="transmembrane region" description="Helical" evidence="8">
    <location>
        <begin position="314"/>
        <end position="337"/>
    </location>
</feature>
<feature type="transmembrane region" description="Helical" evidence="8">
    <location>
        <begin position="140"/>
        <end position="162"/>
    </location>
</feature>
<comment type="subcellular location">
    <subcellularLocation>
        <location evidence="8">Cell inner membrane</location>
        <topology evidence="8">Multi-pass membrane protein</topology>
    </subcellularLocation>
    <subcellularLocation>
        <location evidence="1">Cell membrane</location>
        <topology evidence="1">Multi-pass membrane protein</topology>
    </subcellularLocation>
</comment>
<feature type="transmembrane region" description="Helical" evidence="8">
    <location>
        <begin position="112"/>
        <end position="134"/>
    </location>
</feature>
<dbReference type="InterPro" id="IPR011701">
    <property type="entry name" value="MFS"/>
</dbReference>
<evidence type="ECO:0000256" key="5">
    <source>
        <dbReference type="ARBA" id="ARBA00022692"/>
    </source>
</evidence>
<accession>A0A7Y6NNX1</accession>
<dbReference type="InterPro" id="IPR004812">
    <property type="entry name" value="Efflux_drug-R_Bcr/CmlA"/>
</dbReference>
<evidence type="ECO:0000256" key="1">
    <source>
        <dbReference type="ARBA" id="ARBA00004651"/>
    </source>
</evidence>
<protein>
    <recommendedName>
        <fullName evidence="8">Bcr/CflA family efflux transporter</fullName>
    </recommendedName>
</protein>
<dbReference type="GO" id="GO:0042910">
    <property type="term" value="F:xenobiotic transmembrane transporter activity"/>
    <property type="evidence" value="ECO:0007669"/>
    <property type="project" value="InterPro"/>
</dbReference>
<feature type="transmembrane region" description="Helical" evidence="8">
    <location>
        <begin position="220"/>
        <end position="244"/>
    </location>
</feature>
<feature type="transmembrane region" description="Helical" evidence="8">
    <location>
        <begin position="256"/>
        <end position="274"/>
    </location>
</feature>
<sequence>MAMHIFVPALPVAGRALGASAASMQQTITLYVLGLACGQLIYGPISDAIGRRPTLLIGLTVYFTASVLALLAPTVEWLIGARLLQALGGAAGISLGRAILRDVADPARVTKDVALLNLLTLVGPGLAPIVGGYLSDHFGWRAVYVFLVAIGSAMLVSTWRVLPETNRQRRPLAARAVARDYVRLASDARFAGYMIGGACVSSALYPYLATVSYIVHEQLALPIGVIGWFAASTIVGASLGTYLTRQIAGRWPAGRLLFVGAGLASAMAWTLLLVHDLGALTPVLLIAITVTMTFGAGIASPAALASALSVRPSLAGAAAGFYGFGQMAMGALGTLLVGFGEHPVLACAVTQIGITSLAIASFAIAQRQAARARARG</sequence>
<dbReference type="Gene3D" id="1.20.1720.10">
    <property type="entry name" value="Multidrug resistance protein D"/>
    <property type="match status" value="1"/>
</dbReference>
<comment type="caution">
    <text evidence="10">The sequence shown here is derived from an EMBL/GenBank/DDBJ whole genome shotgun (WGS) entry which is preliminary data.</text>
</comment>
<proteinExistence type="inferred from homology"/>
<dbReference type="CDD" id="cd17320">
    <property type="entry name" value="MFS_MdfA_MDR_like"/>
    <property type="match status" value="1"/>
</dbReference>
<evidence type="ECO:0000313" key="11">
    <source>
        <dbReference type="Proteomes" id="UP000529637"/>
    </source>
</evidence>
<gene>
    <name evidence="10" type="ORF">HQN59_12560</name>
</gene>
<dbReference type="PANTHER" id="PTHR42718:SF9">
    <property type="entry name" value="MAJOR FACILITATOR SUPERFAMILY MULTIDRUG TRANSPORTER MFSC"/>
    <property type="match status" value="1"/>
</dbReference>
<evidence type="ECO:0000256" key="3">
    <source>
        <dbReference type="ARBA" id="ARBA00022448"/>
    </source>
</evidence>
<comment type="caution">
    <text evidence="8">Lacks conserved residue(s) required for the propagation of feature annotation.</text>
</comment>
<keyword evidence="5 8" id="KW-0812">Transmembrane</keyword>
<dbReference type="GO" id="GO:1990961">
    <property type="term" value="P:xenobiotic detoxification by transmembrane export across the plasma membrane"/>
    <property type="evidence" value="ECO:0007669"/>
    <property type="project" value="InterPro"/>
</dbReference>
<dbReference type="EMBL" id="JABWMJ010000005">
    <property type="protein sequence ID" value="NUZ06594.1"/>
    <property type="molecule type" value="Genomic_DNA"/>
</dbReference>
<keyword evidence="3 8" id="KW-0813">Transport</keyword>
<organism evidence="10 11">
    <name type="scientific">Piscinibacter koreensis</name>
    <dbReference type="NCBI Taxonomy" id="2742824"/>
    <lineage>
        <taxon>Bacteria</taxon>
        <taxon>Pseudomonadati</taxon>
        <taxon>Pseudomonadota</taxon>
        <taxon>Betaproteobacteria</taxon>
        <taxon>Burkholderiales</taxon>
        <taxon>Sphaerotilaceae</taxon>
        <taxon>Piscinibacter</taxon>
    </lineage>
</organism>
<dbReference type="AlphaFoldDB" id="A0A7Y6NNX1"/>
<dbReference type="PROSITE" id="PS50850">
    <property type="entry name" value="MFS"/>
    <property type="match status" value="1"/>
</dbReference>
<dbReference type="Pfam" id="PF07690">
    <property type="entry name" value="MFS_1"/>
    <property type="match status" value="1"/>
</dbReference>
<keyword evidence="11" id="KW-1185">Reference proteome</keyword>
<evidence type="ECO:0000256" key="8">
    <source>
        <dbReference type="RuleBase" id="RU365088"/>
    </source>
</evidence>
<feature type="transmembrane region" description="Helical" evidence="8">
    <location>
        <begin position="190"/>
        <end position="208"/>
    </location>
</feature>